<gene>
    <name evidence="7" type="ORF">PN36_16610</name>
</gene>
<evidence type="ECO:0000313" key="8">
    <source>
        <dbReference type="Proteomes" id="UP000030428"/>
    </source>
</evidence>
<dbReference type="EMBL" id="JSZA02000062">
    <property type="protein sequence ID" value="KHD06261.1"/>
    <property type="molecule type" value="Genomic_DNA"/>
</dbReference>
<dbReference type="GO" id="GO:0046872">
    <property type="term" value="F:metal ion binding"/>
    <property type="evidence" value="ECO:0007669"/>
    <property type="project" value="UniProtKB-KW"/>
</dbReference>
<dbReference type="AlphaFoldDB" id="A0A0A6RQW0"/>
<keyword evidence="2" id="KW-0949">S-adenosyl-L-methionine</keyword>
<dbReference type="InterPro" id="IPR058240">
    <property type="entry name" value="rSAM_sf"/>
</dbReference>
<keyword evidence="4" id="KW-0408">Iron</keyword>
<name>A0A0A6RQW0_9GAMM</name>
<evidence type="ECO:0000256" key="4">
    <source>
        <dbReference type="ARBA" id="ARBA00023004"/>
    </source>
</evidence>
<organism evidence="7 8">
    <name type="scientific">Candidatus Thiomargarita nelsonii</name>
    <dbReference type="NCBI Taxonomy" id="1003181"/>
    <lineage>
        <taxon>Bacteria</taxon>
        <taxon>Pseudomonadati</taxon>
        <taxon>Pseudomonadota</taxon>
        <taxon>Gammaproteobacteria</taxon>
        <taxon>Thiotrichales</taxon>
        <taxon>Thiotrichaceae</taxon>
        <taxon>Thiomargarita</taxon>
    </lineage>
</organism>
<proteinExistence type="predicted"/>
<keyword evidence="3" id="KW-0479">Metal-binding</keyword>
<accession>A0A0A6RQW0</accession>
<dbReference type="InterPro" id="IPR013785">
    <property type="entry name" value="Aldolase_TIM"/>
</dbReference>
<comment type="cofactor">
    <cofactor evidence="1">
        <name>[4Fe-4S] cluster</name>
        <dbReference type="ChEBI" id="CHEBI:49883"/>
    </cofactor>
</comment>
<evidence type="ECO:0000256" key="3">
    <source>
        <dbReference type="ARBA" id="ARBA00022723"/>
    </source>
</evidence>
<dbReference type="InterPro" id="IPR050377">
    <property type="entry name" value="Radical_SAM_PqqE_MftC-like"/>
</dbReference>
<keyword evidence="5" id="KW-0411">Iron-sulfur</keyword>
<dbReference type="Gene3D" id="3.20.20.70">
    <property type="entry name" value="Aldolase class I"/>
    <property type="match status" value="1"/>
</dbReference>
<sequence length="297" mass="33997">MNIETDAEYIVFVSSSGHCSLDCTYCIVNPIVKHQPTLSFEDIEYFLDNVQKKTALIFSGKGDYFAGYKKNEKQLARLLERNVEIALDINGVMIHEFVELTEQQLNKIRHINLTMHYRQLVDKNALEVWRKNALILIDKKGDDDNFMLGTILSPPENNLWEEALSFFEKAIFEPVGQKIVLIKDVNNPFNAVDEAKVSALQAAFSHLITEVREEDFASRFKNHSHVLCPAGKTYFRIWNDGSVQGCPYIPALNDCGNIKARRLEPRKNMFRCSEAKYCDCYTIAALGKMVFESPLQQ</sequence>
<protein>
    <recommendedName>
        <fullName evidence="6">Radical SAM core domain-containing protein</fullName>
    </recommendedName>
</protein>
<evidence type="ECO:0000259" key="6">
    <source>
        <dbReference type="Pfam" id="PF04055"/>
    </source>
</evidence>
<dbReference type="InterPro" id="IPR007197">
    <property type="entry name" value="rSAM"/>
</dbReference>
<feature type="domain" description="Radical SAM core" evidence="6">
    <location>
        <begin position="15"/>
        <end position="102"/>
    </location>
</feature>
<comment type="caution">
    <text evidence="7">The sequence shown here is derived from an EMBL/GenBank/DDBJ whole genome shotgun (WGS) entry which is preliminary data.</text>
</comment>
<evidence type="ECO:0000256" key="5">
    <source>
        <dbReference type="ARBA" id="ARBA00023014"/>
    </source>
</evidence>
<evidence type="ECO:0000256" key="1">
    <source>
        <dbReference type="ARBA" id="ARBA00001966"/>
    </source>
</evidence>
<evidence type="ECO:0000313" key="7">
    <source>
        <dbReference type="EMBL" id="KHD06261.1"/>
    </source>
</evidence>
<dbReference type="SUPFAM" id="SSF102114">
    <property type="entry name" value="Radical SAM enzymes"/>
    <property type="match status" value="1"/>
</dbReference>
<dbReference type="SFLD" id="SFLDS00029">
    <property type="entry name" value="Radical_SAM"/>
    <property type="match status" value="1"/>
</dbReference>
<reference evidence="7 8" key="1">
    <citation type="journal article" date="2016" name="Front. Microbiol.">
        <title>Single-Cell (Meta-)Genomics of a Dimorphic Candidatus Thiomargarita nelsonii Reveals Genomic Plasticity.</title>
        <authorList>
            <person name="Flood B.E."/>
            <person name="Fliss P."/>
            <person name="Jones D.S."/>
            <person name="Dick G.J."/>
            <person name="Jain S."/>
            <person name="Kaster A.K."/>
            <person name="Winkel M."/>
            <person name="Mussmann M."/>
            <person name="Bailey J."/>
        </authorList>
    </citation>
    <scope>NUCLEOTIDE SEQUENCE [LARGE SCALE GENOMIC DNA]</scope>
    <source>
        <strain evidence="7">Hydrate Ridge</strain>
    </source>
</reference>
<dbReference type="GO" id="GO:0003824">
    <property type="term" value="F:catalytic activity"/>
    <property type="evidence" value="ECO:0007669"/>
    <property type="project" value="InterPro"/>
</dbReference>
<evidence type="ECO:0000256" key="2">
    <source>
        <dbReference type="ARBA" id="ARBA00022691"/>
    </source>
</evidence>
<dbReference type="PANTHER" id="PTHR11228:SF7">
    <property type="entry name" value="PQQA PEPTIDE CYCLASE"/>
    <property type="match status" value="1"/>
</dbReference>
<keyword evidence="8" id="KW-1185">Reference proteome</keyword>
<dbReference type="GO" id="GO:0051536">
    <property type="term" value="F:iron-sulfur cluster binding"/>
    <property type="evidence" value="ECO:0007669"/>
    <property type="project" value="UniProtKB-KW"/>
</dbReference>
<dbReference type="Proteomes" id="UP000030428">
    <property type="component" value="Unassembled WGS sequence"/>
</dbReference>
<dbReference type="PANTHER" id="PTHR11228">
    <property type="entry name" value="RADICAL SAM DOMAIN PROTEIN"/>
    <property type="match status" value="1"/>
</dbReference>
<dbReference type="Pfam" id="PF04055">
    <property type="entry name" value="Radical_SAM"/>
    <property type="match status" value="1"/>
</dbReference>